<dbReference type="PANTHER" id="PTHR45695">
    <property type="entry name" value="LEUCOKININ RECEPTOR-RELATED"/>
    <property type="match status" value="1"/>
</dbReference>
<dbReference type="GO" id="GO:0004930">
    <property type="term" value="F:G protein-coupled receptor activity"/>
    <property type="evidence" value="ECO:0007669"/>
    <property type="project" value="UniProtKB-KW"/>
</dbReference>
<dbReference type="SUPFAM" id="SSF81321">
    <property type="entry name" value="Family A G protein-coupled receptor-like"/>
    <property type="match status" value="1"/>
</dbReference>
<dbReference type="FunFam" id="1.20.1070.10:FF:000255">
    <property type="entry name" value="Allatostatin A receptor"/>
    <property type="match status" value="1"/>
</dbReference>
<name>A0AAV7XQ63_9NEOP</name>
<organism evidence="15 16">
    <name type="scientific">Megalurothrips usitatus</name>
    <name type="common">bean blossom thrips</name>
    <dbReference type="NCBI Taxonomy" id="439358"/>
    <lineage>
        <taxon>Eukaryota</taxon>
        <taxon>Metazoa</taxon>
        <taxon>Ecdysozoa</taxon>
        <taxon>Arthropoda</taxon>
        <taxon>Hexapoda</taxon>
        <taxon>Insecta</taxon>
        <taxon>Pterygota</taxon>
        <taxon>Neoptera</taxon>
        <taxon>Paraneoptera</taxon>
        <taxon>Thysanoptera</taxon>
        <taxon>Terebrantia</taxon>
        <taxon>Thripoidea</taxon>
        <taxon>Thripidae</taxon>
        <taxon>Megalurothrips</taxon>
    </lineage>
</organism>
<dbReference type="PRINTS" id="PR00237">
    <property type="entry name" value="GPCRRHODOPSN"/>
</dbReference>
<dbReference type="InterPro" id="IPR017452">
    <property type="entry name" value="GPCR_Rhodpsn_7TM"/>
</dbReference>
<dbReference type="CDD" id="cd15096">
    <property type="entry name" value="7tmA_AstA_R_insect"/>
    <property type="match status" value="1"/>
</dbReference>
<keyword evidence="4 12" id="KW-0812">Transmembrane</keyword>
<evidence type="ECO:0000313" key="15">
    <source>
        <dbReference type="EMBL" id="KAJ1526820.1"/>
    </source>
</evidence>
<keyword evidence="16" id="KW-1185">Reference proteome</keyword>
<evidence type="ECO:0000256" key="1">
    <source>
        <dbReference type="ARBA" id="ARBA00004651"/>
    </source>
</evidence>
<dbReference type="InterPro" id="IPR000405">
    <property type="entry name" value="Galanin_rcpt"/>
</dbReference>
<evidence type="ECO:0000256" key="5">
    <source>
        <dbReference type="ARBA" id="ARBA00022989"/>
    </source>
</evidence>
<evidence type="ECO:0000256" key="11">
    <source>
        <dbReference type="ARBA" id="ARBA00023224"/>
    </source>
</evidence>
<keyword evidence="6 12" id="KW-0297">G-protein coupled receptor</keyword>
<evidence type="ECO:0000256" key="12">
    <source>
        <dbReference type="RuleBase" id="RU000688"/>
    </source>
</evidence>
<feature type="transmembrane region" description="Helical" evidence="13">
    <location>
        <begin position="185"/>
        <end position="212"/>
    </location>
</feature>
<keyword evidence="8" id="KW-1015">Disulfide bond</keyword>
<evidence type="ECO:0000256" key="7">
    <source>
        <dbReference type="ARBA" id="ARBA00023136"/>
    </source>
</evidence>
<keyword evidence="10" id="KW-0325">Glycoprotein</keyword>
<feature type="transmembrane region" description="Helical" evidence="13">
    <location>
        <begin position="146"/>
        <end position="164"/>
    </location>
</feature>
<feature type="transmembrane region" description="Helical" evidence="13">
    <location>
        <begin position="285"/>
        <end position="306"/>
    </location>
</feature>
<dbReference type="AlphaFoldDB" id="A0AAV7XQ63"/>
<evidence type="ECO:0000256" key="13">
    <source>
        <dbReference type="SAM" id="Phobius"/>
    </source>
</evidence>
<evidence type="ECO:0000256" key="6">
    <source>
        <dbReference type="ARBA" id="ARBA00023040"/>
    </source>
</evidence>
<comment type="similarity">
    <text evidence="2 12">Belongs to the G-protein coupled receptor 1 family.</text>
</comment>
<keyword evidence="7 13" id="KW-0472">Membrane</keyword>
<dbReference type="PROSITE" id="PS50262">
    <property type="entry name" value="G_PROTEIN_RECEP_F1_2"/>
    <property type="match status" value="1"/>
</dbReference>
<evidence type="ECO:0000256" key="9">
    <source>
        <dbReference type="ARBA" id="ARBA00023170"/>
    </source>
</evidence>
<evidence type="ECO:0000256" key="2">
    <source>
        <dbReference type="ARBA" id="ARBA00010663"/>
    </source>
</evidence>
<gene>
    <name evidence="15" type="ORF">ONE63_008388</name>
</gene>
<feature type="transmembrane region" description="Helical" evidence="13">
    <location>
        <begin position="69"/>
        <end position="94"/>
    </location>
</feature>
<evidence type="ECO:0000256" key="3">
    <source>
        <dbReference type="ARBA" id="ARBA00022475"/>
    </source>
</evidence>
<dbReference type="EMBL" id="JAPTSV010000006">
    <property type="protein sequence ID" value="KAJ1526820.1"/>
    <property type="molecule type" value="Genomic_DNA"/>
</dbReference>
<keyword evidence="5 13" id="KW-1133">Transmembrane helix</keyword>
<keyword evidence="9 12" id="KW-0675">Receptor</keyword>
<dbReference type="InterPro" id="IPR000276">
    <property type="entry name" value="GPCR_Rhodpsn"/>
</dbReference>
<protein>
    <recommendedName>
        <fullName evidence="14">G-protein coupled receptors family 1 profile domain-containing protein</fullName>
    </recommendedName>
</protein>
<dbReference type="PRINTS" id="PR00663">
    <property type="entry name" value="GALANINR"/>
</dbReference>
<keyword evidence="11 12" id="KW-0807">Transducer</keyword>
<comment type="subcellular location">
    <subcellularLocation>
        <location evidence="1">Cell membrane</location>
        <topology evidence="1">Multi-pass membrane protein</topology>
    </subcellularLocation>
</comment>
<dbReference type="GO" id="GO:0005886">
    <property type="term" value="C:plasma membrane"/>
    <property type="evidence" value="ECO:0007669"/>
    <property type="project" value="UniProtKB-SubCell"/>
</dbReference>
<dbReference type="Proteomes" id="UP001075354">
    <property type="component" value="Chromosome 6"/>
</dbReference>
<feature type="transmembrane region" description="Helical" evidence="13">
    <location>
        <begin position="318"/>
        <end position="343"/>
    </location>
</feature>
<evidence type="ECO:0000256" key="4">
    <source>
        <dbReference type="ARBA" id="ARBA00022692"/>
    </source>
</evidence>
<comment type="caution">
    <text evidence="15">The sequence shown here is derived from an EMBL/GenBank/DDBJ whole genome shotgun (WGS) entry which is preliminary data.</text>
</comment>
<evidence type="ECO:0000256" key="10">
    <source>
        <dbReference type="ARBA" id="ARBA00023180"/>
    </source>
</evidence>
<feature type="transmembrane region" description="Helical" evidence="13">
    <location>
        <begin position="106"/>
        <end position="126"/>
    </location>
</feature>
<proteinExistence type="inferred from homology"/>
<dbReference type="SMART" id="SM01381">
    <property type="entry name" value="7TM_GPCR_Srsx"/>
    <property type="match status" value="1"/>
</dbReference>
<evidence type="ECO:0000313" key="16">
    <source>
        <dbReference type="Proteomes" id="UP001075354"/>
    </source>
</evidence>
<dbReference type="PROSITE" id="PS00237">
    <property type="entry name" value="G_PROTEIN_RECEP_F1_1"/>
    <property type="match status" value="1"/>
</dbReference>
<reference evidence="15" key="1">
    <citation type="submission" date="2022-12" db="EMBL/GenBank/DDBJ databases">
        <title>Chromosome-level genome assembly of the bean flower thrips Megalurothrips usitatus.</title>
        <authorList>
            <person name="Ma L."/>
            <person name="Liu Q."/>
            <person name="Li H."/>
            <person name="Cai W."/>
        </authorList>
    </citation>
    <scope>NUCLEOTIDE SEQUENCE</scope>
    <source>
        <strain evidence="15">Cailab_2022a</strain>
    </source>
</reference>
<evidence type="ECO:0000256" key="8">
    <source>
        <dbReference type="ARBA" id="ARBA00023157"/>
    </source>
</evidence>
<feature type="transmembrane region" description="Helical" evidence="13">
    <location>
        <begin position="232"/>
        <end position="256"/>
    </location>
</feature>
<dbReference type="Gene3D" id="1.20.1070.10">
    <property type="entry name" value="Rhodopsin 7-helix transmembrane proteins"/>
    <property type="match status" value="1"/>
</dbReference>
<dbReference type="Pfam" id="PF00001">
    <property type="entry name" value="7tm_1"/>
    <property type="match status" value="1"/>
</dbReference>
<feature type="domain" description="G-protein coupled receptors family 1 profile" evidence="14">
    <location>
        <begin position="85"/>
        <end position="340"/>
    </location>
</feature>
<evidence type="ECO:0000259" key="14">
    <source>
        <dbReference type="PROSITE" id="PS50262"/>
    </source>
</evidence>
<accession>A0AAV7XQ63</accession>
<keyword evidence="3" id="KW-1003">Cell membrane</keyword>
<dbReference type="PANTHER" id="PTHR45695:SF23">
    <property type="entry name" value="GALANIN-LIKE G-PROTEIN COUPLED RECEPTOR NPR-9"/>
    <property type="match status" value="1"/>
</dbReference>
<sequence length="395" mass="43083">MTTSSEDGGGAGPGAAPMPVAGLGVRGLTYLMACANVTEDAVPLCKLADNDTRADDGDVGPYMEKIVSIAVPVIFAIIIVVGLIGNALVVLVVAANQQMRSTTNLLIINLAVADLLFIVFCVPFTGTDYALPFWPFGHLWCKIVQYLIVVTSMASVYTLVLMSLDRFLAVVYPISSMTVRTERNASIAIFFMWLVILVASVPAFLFHGVVSYNHGELEHSHCVFLEADPHLGVLQIIFFLAAYVVPLLTIVALYLLMLTRLWHGVAPGGRVSADSRRGKKRVTRMVVVVVAIFATCWAPIQIILVLKSVERYDINGWTLVLQIVSQVLAYMNSCVNPILYAFLSDNFRKAFRKVVCGAQHALPEHRNGRLLPEKSTRTTGTTATTRLNGNSIDIL</sequence>